<evidence type="ECO:0000256" key="5">
    <source>
        <dbReference type="ARBA" id="ARBA00022725"/>
    </source>
</evidence>
<keyword evidence="5" id="KW-0552">Olfaction</keyword>
<feature type="transmembrane region" description="Helical" evidence="10">
    <location>
        <begin position="88"/>
        <end position="106"/>
    </location>
</feature>
<evidence type="ECO:0000313" key="12">
    <source>
        <dbReference type="RefSeq" id="XP_015189310.1"/>
    </source>
</evidence>
<reference evidence="12" key="1">
    <citation type="submission" date="2025-08" db="UniProtKB">
        <authorList>
            <consortium name="RefSeq"/>
        </authorList>
    </citation>
    <scope>IDENTIFICATION</scope>
    <source>
        <tissue evidence="12">Whole body</tissue>
    </source>
</reference>
<evidence type="ECO:0000256" key="3">
    <source>
        <dbReference type="ARBA" id="ARBA00022606"/>
    </source>
</evidence>
<keyword evidence="8" id="KW-0675">Receptor</keyword>
<evidence type="ECO:0000256" key="4">
    <source>
        <dbReference type="ARBA" id="ARBA00022692"/>
    </source>
</evidence>
<dbReference type="GeneID" id="107073261"/>
<evidence type="ECO:0000313" key="11">
    <source>
        <dbReference type="Proteomes" id="UP000694924"/>
    </source>
</evidence>
<comment type="subcellular location">
    <subcellularLocation>
        <location evidence="1">Cell membrane</location>
        <topology evidence="1">Multi-pass membrane protein</topology>
    </subcellularLocation>
</comment>
<evidence type="ECO:0000256" key="1">
    <source>
        <dbReference type="ARBA" id="ARBA00004651"/>
    </source>
</evidence>
<proteinExistence type="predicted"/>
<feature type="transmembrane region" description="Helical" evidence="10">
    <location>
        <begin position="7"/>
        <end position="27"/>
    </location>
</feature>
<gene>
    <name evidence="12" type="primary">LOC107073261</name>
</gene>
<keyword evidence="11" id="KW-1185">Reference proteome</keyword>
<name>A0ABM1JA22_POLDO</name>
<accession>A0ABM1JA22</accession>
<evidence type="ECO:0000256" key="10">
    <source>
        <dbReference type="SAM" id="Phobius"/>
    </source>
</evidence>
<evidence type="ECO:0000256" key="7">
    <source>
        <dbReference type="ARBA" id="ARBA00023136"/>
    </source>
</evidence>
<keyword evidence="7 10" id="KW-0472">Membrane</keyword>
<evidence type="ECO:0000256" key="9">
    <source>
        <dbReference type="ARBA" id="ARBA00023224"/>
    </source>
</evidence>
<keyword evidence="6 10" id="KW-1133">Transmembrane helix</keyword>
<dbReference type="PANTHER" id="PTHR21137:SF35">
    <property type="entry name" value="ODORANT RECEPTOR 19A-RELATED"/>
    <property type="match status" value="1"/>
</dbReference>
<dbReference type="InterPro" id="IPR004117">
    <property type="entry name" value="7tm6_olfct_rcpt"/>
</dbReference>
<dbReference type="PANTHER" id="PTHR21137">
    <property type="entry name" value="ODORANT RECEPTOR"/>
    <property type="match status" value="1"/>
</dbReference>
<protein>
    <submittedName>
        <fullName evidence="12">Uncharacterized protein LOC107073261</fullName>
    </submittedName>
</protein>
<evidence type="ECO:0000256" key="2">
    <source>
        <dbReference type="ARBA" id="ARBA00022475"/>
    </source>
</evidence>
<sequence>MFFFDVNCFLIVFPPVLNAFLYSIGILEGNQLTLPLIENNIDHVGMMYFSMLIGQSVAIVMAVVVGSISLSTFLILEFSVLIKSLRDKIECIIYVVGSVFTLYINFYLGQTLLNHSNAVFEELCNVPFHMLSIHSQKLLLFMIARSGKPSFLSIGNMFVSSHEVFAGCSSRQSKCN</sequence>
<keyword evidence="4 10" id="KW-0812">Transmembrane</keyword>
<evidence type="ECO:0000256" key="6">
    <source>
        <dbReference type="ARBA" id="ARBA00022989"/>
    </source>
</evidence>
<dbReference type="Pfam" id="PF02949">
    <property type="entry name" value="7tm_6"/>
    <property type="match status" value="1"/>
</dbReference>
<keyword evidence="9" id="KW-0807">Transducer</keyword>
<evidence type="ECO:0000256" key="8">
    <source>
        <dbReference type="ARBA" id="ARBA00023170"/>
    </source>
</evidence>
<feature type="transmembrane region" description="Helical" evidence="10">
    <location>
        <begin position="47"/>
        <end position="76"/>
    </location>
</feature>
<dbReference type="RefSeq" id="XP_015189310.1">
    <property type="nucleotide sequence ID" value="XM_015333824.1"/>
</dbReference>
<organism evidence="11 12">
    <name type="scientific">Polistes dominula</name>
    <name type="common">European paper wasp</name>
    <name type="synonym">Vespa dominula</name>
    <dbReference type="NCBI Taxonomy" id="743375"/>
    <lineage>
        <taxon>Eukaryota</taxon>
        <taxon>Metazoa</taxon>
        <taxon>Ecdysozoa</taxon>
        <taxon>Arthropoda</taxon>
        <taxon>Hexapoda</taxon>
        <taxon>Insecta</taxon>
        <taxon>Pterygota</taxon>
        <taxon>Neoptera</taxon>
        <taxon>Endopterygota</taxon>
        <taxon>Hymenoptera</taxon>
        <taxon>Apocrita</taxon>
        <taxon>Aculeata</taxon>
        <taxon>Vespoidea</taxon>
        <taxon>Vespidae</taxon>
        <taxon>Polistinae</taxon>
        <taxon>Polistini</taxon>
        <taxon>Polistes</taxon>
    </lineage>
</organism>
<dbReference type="Proteomes" id="UP000694924">
    <property type="component" value="Unplaced"/>
</dbReference>
<keyword evidence="2" id="KW-1003">Cell membrane</keyword>
<keyword evidence="3" id="KW-0716">Sensory transduction</keyword>